<dbReference type="GO" id="GO:0016779">
    <property type="term" value="F:nucleotidyltransferase activity"/>
    <property type="evidence" value="ECO:0007669"/>
    <property type="project" value="UniProtKB-KW"/>
</dbReference>
<accession>A0ABS3NM44</accession>
<evidence type="ECO:0000256" key="2">
    <source>
        <dbReference type="ARBA" id="ARBA00012415"/>
    </source>
</evidence>
<name>A0ABS3NM44_9GAMM</name>
<organism evidence="12 13">
    <name type="scientific">Psychrobacter coccoides</name>
    <dbReference type="NCBI Taxonomy" id="2818440"/>
    <lineage>
        <taxon>Bacteria</taxon>
        <taxon>Pseudomonadati</taxon>
        <taxon>Pseudomonadota</taxon>
        <taxon>Gammaproteobacteria</taxon>
        <taxon>Moraxellales</taxon>
        <taxon>Moraxellaceae</taxon>
        <taxon>Psychrobacter</taxon>
    </lineage>
</organism>
<dbReference type="InterPro" id="IPR029044">
    <property type="entry name" value="Nucleotide-diphossugar_trans"/>
</dbReference>
<evidence type="ECO:0000313" key="12">
    <source>
        <dbReference type="EMBL" id="MBO1530423.1"/>
    </source>
</evidence>
<dbReference type="InterPro" id="IPR005835">
    <property type="entry name" value="NTP_transferase_dom"/>
</dbReference>
<dbReference type="RefSeq" id="WP_207990236.1">
    <property type="nucleotide sequence ID" value="NZ_JAGBKM010000005.1"/>
</dbReference>
<evidence type="ECO:0000256" key="1">
    <source>
        <dbReference type="ARBA" id="ARBA00006890"/>
    </source>
</evidence>
<feature type="domain" description="Nucleotidyl transferase" evidence="11">
    <location>
        <begin position="7"/>
        <end position="286"/>
    </location>
</feature>
<dbReference type="CDD" id="cd02541">
    <property type="entry name" value="UGPase_prokaryotic"/>
    <property type="match status" value="1"/>
</dbReference>
<evidence type="ECO:0000256" key="7">
    <source>
        <dbReference type="ARBA" id="ARBA00031959"/>
    </source>
</evidence>
<reference evidence="12 13" key="1">
    <citation type="submission" date="2021-03" db="EMBL/GenBank/DDBJ databases">
        <authorList>
            <person name="Shang D.-D."/>
            <person name="Du Z.-J."/>
            <person name="Chen G.-J."/>
        </authorList>
    </citation>
    <scope>NUCLEOTIDE SEQUENCE [LARGE SCALE GENOMIC DNA]</scope>
    <source>
        <strain evidence="12 13">F1192</strain>
    </source>
</reference>
<gene>
    <name evidence="12" type="ORF">J3492_04245</name>
</gene>
<keyword evidence="4" id="KW-0808">Transferase</keyword>
<evidence type="ECO:0000256" key="10">
    <source>
        <dbReference type="ARBA" id="ARBA00048128"/>
    </source>
</evidence>
<evidence type="ECO:0000259" key="11">
    <source>
        <dbReference type="Pfam" id="PF00483"/>
    </source>
</evidence>
<dbReference type="EMBL" id="JAGBKM010000005">
    <property type="protein sequence ID" value="MBO1530423.1"/>
    <property type="molecule type" value="Genomic_DNA"/>
</dbReference>
<keyword evidence="5 12" id="KW-0548">Nucleotidyltransferase</keyword>
<evidence type="ECO:0000256" key="9">
    <source>
        <dbReference type="ARBA" id="ARBA00037294"/>
    </source>
</evidence>
<comment type="function">
    <text evidence="9">May play a role in stationary phase survival.</text>
</comment>
<comment type="catalytic activity">
    <reaction evidence="10">
        <text>alpha-D-glucose 1-phosphate + UTP + H(+) = UDP-alpha-D-glucose + diphosphate</text>
        <dbReference type="Rhea" id="RHEA:19889"/>
        <dbReference type="ChEBI" id="CHEBI:15378"/>
        <dbReference type="ChEBI" id="CHEBI:33019"/>
        <dbReference type="ChEBI" id="CHEBI:46398"/>
        <dbReference type="ChEBI" id="CHEBI:58601"/>
        <dbReference type="ChEBI" id="CHEBI:58885"/>
        <dbReference type="EC" id="2.7.7.9"/>
    </reaction>
</comment>
<dbReference type="SUPFAM" id="SSF53448">
    <property type="entry name" value="Nucleotide-diphospho-sugar transferases"/>
    <property type="match status" value="1"/>
</dbReference>
<evidence type="ECO:0000256" key="5">
    <source>
        <dbReference type="ARBA" id="ARBA00022695"/>
    </source>
</evidence>
<comment type="similarity">
    <text evidence="1">Belongs to the UDPGP type 2 family.</text>
</comment>
<evidence type="ECO:0000256" key="6">
    <source>
        <dbReference type="ARBA" id="ARBA00031455"/>
    </source>
</evidence>
<evidence type="ECO:0000256" key="8">
    <source>
        <dbReference type="ARBA" id="ARBA00032341"/>
    </source>
</evidence>
<dbReference type="PANTHER" id="PTHR43197:SF1">
    <property type="entry name" value="UTP--GLUCOSE-1-PHOSPHATE URIDYLYLTRANSFERASE"/>
    <property type="match status" value="1"/>
</dbReference>
<proteinExistence type="inferred from homology"/>
<evidence type="ECO:0000256" key="4">
    <source>
        <dbReference type="ARBA" id="ARBA00022679"/>
    </source>
</evidence>
<sequence length="298" mass="32283">MKNITHAVIPVAGFGTRMLPLSKSVPKELLPLGNRPAIHYVVAEAIAAGIKHIVLVSHAQKGAIENYFDINAELDNQLRAKGKDTLADSLNWLPEDVTVSMIRQGKPLGLGHAVLAARPIIGEHDFAVMLPDVVLDPYTTDMSVDNLAFMMNQFADDGHSQILVETVADKDVHKYGIAQLHEAPNDDSDAANDSNNNKNVNTSFKVAGFVEKPSLIDAPSNLAVVGRYVFSNRIFDYLAQTTASVGGEIQLTDAIDALISEDGVNVTTMHGDSYDAGDMRSYMQAFIYFAEQQLASGE</sequence>
<protein>
    <recommendedName>
        <fullName evidence="3">UTP--glucose-1-phosphate uridylyltransferase</fullName>
        <ecNumber evidence="2">2.7.7.9</ecNumber>
    </recommendedName>
    <alternativeName>
        <fullName evidence="6">Alpha-D-glucosyl-1-phosphate uridylyltransferase</fullName>
    </alternativeName>
    <alternativeName>
        <fullName evidence="7">UDP-glucose pyrophosphorylase</fullName>
    </alternativeName>
    <alternativeName>
        <fullName evidence="8">Uridine diphosphoglucose pyrophosphorylase</fullName>
    </alternativeName>
</protein>
<evidence type="ECO:0000256" key="3">
    <source>
        <dbReference type="ARBA" id="ARBA00019048"/>
    </source>
</evidence>
<comment type="caution">
    <text evidence="12">The sequence shown here is derived from an EMBL/GenBank/DDBJ whole genome shotgun (WGS) entry which is preliminary data.</text>
</comment>
<dbReference type="InterPro" id="IPR005771">
    <property type="entry name" value="GalU_uridylyltTrfase_bac/arc"/>
</dbReference>
<keyword evidence="13" id="KW-1185">Reference proteome</keyword>
<dbReference type="PANTHER" id="PTHR43197">
    <property type="entry name" value="UTP--GLUCOSE-1-PHOSPHATE URIDYLYLTRANSFERASE"/>
    <property type="match status" value="1"/>
</dbReference>
<dbReference type="Proteomes" id="UP000664554">
    <property type="component" value="Unassembled WGS sequence"/>
</dbReference>
<dbReference type="EC" id="2.7.7.9" evidence="2"/>
<dbReference type="Pfam" id="PF00483">
    <property type="entry name" value="NTP_transferase"/>
    <property type="match status" value="1"/>
</dbReference>
<evidence type="ECO:0000313" key="13">
    <source>
        <dbReference type="Proteomes" id="UP000664554"/>
    </source>
</evidence>
<dbReference type="Gene3D" id="3.90.550.10">
    <property type="entry name" value="Spore Coat Polysaccharide Biosynthesis Protein SpsA, Chain A"/>
    <property type="match status" value="1"/>
</dbReference>